<sequence>MGTGNDIERNRTYTQKTAINGDDDLRAVKRYVDPLVKVNINTLTQAALYSFAYNVGVGNFAKSTLLKSSTLMTEKALVMK</sequence>
<dbReference type="GO" id="GO:0016998">
    <property type="term" value="P:cell wall macromolecule catabolic process"/>
    <property type="evidence" value="ECO:0007669"/>
    <property type="project" value="InterPro"/>
</dbReference>
<dbReference type="GO" id="GO:0009253">
    <property type="term" value="P:peptidoglycan catabolic process"/>
    <property type="evidence" value="ECO:0007669"/>
    <property type="project" value="InterPro"/>
</dbReference>
<evidence type="ECO:0000313" key="4">
    <source>
        <dbReference type="EMBL" id="QBY44224.1"/>
    </source>
</evidence>
<dbReference type="InterPro" id="IPR023346">
    <property type="entry name" value="Lysozyme-like_dom_sf"/>
</dbReference>
<dbReference type="Pfam" id="PF00959">
    <property type="entry name" value="Phage_lysozyme"/>
    <property type="match status" value="1"/>
</dbReference>
<dbReference type="SUPFAM" id="SSF53955">
    <property type="entry name" value="Lysozyme-like"/>
    <property type="match status" value="1"/>
</dbReference>
<keyword evidence="3 4" id="KW-0378">Hydrolase</keyword>
<keyword evidence="2 3" id="KW-0081">Bacteriolytic enzyme</keyword>
<dbReference type="InterPro" id="IPR002196">
    <property type="entry name" value="Glyco_hydro_24"/>
</dbReference>
<dbReference type="KEGG" id="ans:ArsFIN_28010"/>
<keyword evidence="3 4" id="KW-0326">Glycosidase</keyword>
<dbReference type="Gene3D" id="1.10.530.40">
    <property type="match status" value="1"/>
</dbReference>
<comment type="catalytic activity">
    <reaction evidence="3">
        <text>Hydrolysis of (1-&gt;4)-beta-linkages between N-acetylmuramic acid and N-acetyl-D-glucosamine residues in a peptidoglycan and between N-acetyl-D-glucosamine residues in chitodextrins.</text>
        <dbReference type="EC" id="3.2.1.17"/>
    </reaction>
</comment>
<evidence type="ECO:0000313" key="5">
    <source>
        <dbReference type="Proteomes" id="UP000295134"/>
    </source>
</evidence>
<proteinExistence type="inferred from homology"/>
<dbReference type="GO" id="GO:0031640">
    <property type="term" value="P:killing of cells of another organism"/>
    <property type="evidence" value="ECO:0007669"/>
    <property type="project" value="UniProtKB-KW"/>
</dbReference>
<organism evidence="4 5">
    <name type="scientific">Arsenophonus nasoniae</name>
    <name type="common">son-killer infecting Nasonia vitripennis</name>
    <dbReference type="NCBI Taxonomy" id="638"/>
    <lineage>
        <taxon>Bacteria</taxon>
        <taxon>Pseudomonadati</taxon>
        <taxon>Pseudomonadota</taxon>
        <taxon>Gammaproteobacteria</taxon>
        <taxon>Enterobacterales</taxon>
        <taxon>Morganellaceae</taxon>
        <taxon>Arsenophonus</taxon>
    </lineage>
</organism>
<accession>A0A4P7L2B9</accession>
<evidence type="ECO:0000256" key="3">
    <source>
        <dbReference type="RuleBase" id="RU003788"/>
    </source>
</evidence>
<protein>
    <recommendedName>
        <fullName evidence="3">Lysozyme</fullName>
        <ecNumber evidence="3">3.2.1.17</ecNumber>
    </recommendedName>
</protein>
<dbReference type="GO" id="GO:0003796">
    <property type="term" value="F:lysozyme activity"/>
    <property type="evidence" value="ECO:0007669"/>
    <property type="project" value="UniProtKB-EC"/>
</dbReference>
<dbReference type="GO" id="GO:0042742">
    <property type="term" value="P:defense response to bacterium"/>
    <property type="evidence" value="ECO:0007669"/>
    <property type="project" value="UniProtKB-KW"/>
</dbReference>
<reference evidence="4 5" key="1">
    <citation type="submission" date="2019-03" db="EMBL/GenBank/DDBJ databases">
        <title>Long-read sequencing reveals hyperdense prophage content in a complex bacterial symbiont genome.</title>
        <authorList>
            <person name="Frost C.L."/>
            <person name="Siozios S."/>
            <person name="Nadal-Jimenez P."/>
            <person name="Brockhurst M.A."/>
            <person name="King K.C."/>
            <person name="Darby A.C."/>
            <person name="Hurst G.D.D."/>
        </authorList>
    </citation>
    <scope>NUCLEOTIDE SEQUENCE [LARGE SCALE GENOMIC DNA]</scope>
    <source>
        <strain evidence="4 5">FIN</strain>
    </source>
</reference>
<dbReference type="AlphaFoldDB" id="A0A4P7L2B9"/>
<dbReference type="Proteomes" id="UP000295134">
    <property type="component" value="Chromosome"/>
</dbReference>
<name>A0A4P7L2B9_9GAMM</name>
<evidence type="ECO:0000256" key="1">
    <source>
        <dbReference type="ARBA" id="ARBA00022529"/>
    </source>
</evidence>
<dbReference type="EMBL" id="CP038613">
    <property type="protein sequence ID" value="QBY44224.1"/>
    <property type="molecule type" value="Genomic_DNA"/>
</dbReference>
<keyword evidence="1 3" id="KW-0929">Antimicrobial</keyword>
<evidence type="ECO:0000256" key="2">
    <source>
        <dbReference type="ARBA" id="ARBA00022638"/>
    </source>
</evidence>
<comment type="similarity">
    <text evidence="3">Belongs to the glycosyl hydrolase 24 family.</text>
</comment>
<gene>
    <name evidence="4" type="primary">rrrD_10</name>
    <name evidence="4" type="ORF">ArsFIN_28010</name>
</gene>
<dbReference type="InterPro" id="IPR023347">
    <property type="entry name" value="Lysozyme_dom_sf"/>
</dbReference>
<dbReference type="EC" id="3.2.1.17" evidence="3"/>